<name>A0A2M4DII8_ANODA</name>
<organism evidence="2">
    <name type="scientific">Anopheles darlingi</name>
    <name type="common">Mosquito</name>
    <dbReference type="NCBI Taxonomy" id="43151"/>
    <lineage>
        <taxon>Eukaryota</taxon>
        <taxon>Metazoa</taxon>
        <taxon>Ecdysozoa</taxon>
        <taxon>Arthropoda</taxon>
        <taxon>Hexapoda</taxon>
        <taxon>Insecta</taxon>
        <taxon>Pterygota</taxon>
        <taxon>Neoptera</taxon>
        <taxon>Endopterygota</taxon>
        <taxon>Diptera</taxon>
        <taxon>Nematocera</taxon>
        <taxon>Culicoidea</taxon>
        <taxon>Culicidae</taxon>
        <taxon>Anophelinae</taxon>
        <taxon>Anopheles</taxon>
    </lineage>
</organism>
<evidence type="ECO:0000256" key="1">
    <source>
        <dbReference type="SAM" id="Phobius"/>
    </source>
</evidence>
<keyword evidence="1" id="KW-0472">Membrane</keyword>
<proteinExistence type="predicted"/>
<reference evidence="2" key="1">
    <citation type="submission" date="2018-01" db="EMBL/GenBank/DDBJ databases">
        <title>An insight into the sialome of Amazonian anophelines.</title>
        <authorList>
            <person name="Ribeiro J.M."/>
            <person name="Scarpassa V."/>
            <person name="Calvo E."/>
        </authorList>
    </citation>
    <scope>NUCLEOTIDE SEQUENCE</scope>
</reference>
<keyword evidence="1" id="KW-1133">Transmembrane helix</keyword>
<evidence type="ECO:0000313" key="2">
    <source>
        <dbReference type="EMBL" id="MBW77371.1"/>
    </source>
</evidence>
<dbReference type="AlphaFoldDB" id="A0A2M4DII8"/>
<keyword evidence="1" id="KW-0812">Transmembrane</keyword>
<dbReference type="EMBL" id="GGFL01013193">
    <property type="protein sequence ID" value="MBW77371.1"/>
    <property type="molecule type" value="Transcribed_RNA"/>
</dbReference>
<feature type="transmembrane region" description="Helical" evidence="1">
    <location>
        <begin position="38"/>
        <end position="55"/>
    </location>
</feature>
<accession>A0A2M4DII8</accession>
<protein>
    <submittedName>
        <fullName evidence="2">Uncharacterized protein</fullName>
    </submittedName>
</protein>
<sequence>MTFLSVVFINLTIAFPFATMVLPQNTPGSISCANTTESSFICNVLIFLITSLLIGNMKVSPPLSSIGCDIVCPSKVK</sequence>